<feature type="binding site" evidence="7">
    <location>
        <position position="183"/>
    </location>
    <ligand>
        <name>D-glyceraldehyde 3-phosphate</name>
        <dbReference type="ChEBI" id="CHEBI:59776"/>
    </ligand>
</feature>
<feature type="binding site" evidence="8">
    <location>
        <begin position="13"/>
        <end position="14"/>
    </location>
    <ligand>
        <name>NAD(+)</name>
        <dbReference type="ChEBI" id="CHEBI:57540"/>
    </ligand>
</feature>
<comment type="similarity">
    <text evidence="2 10">Belongs to the glyceraldehyde-3-phosphate dehydrogenase family.</text>
</comment>
<organism evidence="12 13">
    <name type="scientific">Symbiodinium necroappetens</name>
    <dbReference type="NCBI Taxonomy" id="1628268"/>
    <lineage>
        <taxon>Eukaryota</taxon>
        <taxon>Sar</taxon>
        <taxon>Alveolata</taxon>
        <taxon>Dinophyceae</taxon>
        <taxon>Suessiales</taxon>
        <taxon>Symbiodiniaceae</taxon>
        <taxon>Symbiodinium</taxon>
    </lineage>
</organism>
<keyword evidence="8" id="KW-0520">NAD</keyword>
<proteinExistence type="inferred from homology"/>
<dbReference type="InterPro" id="IPR020828">
    <property type="entry name" value="GlycerAld_3-P_DH_NAD(P)-bd"/>
</dbReference>
<dbReference type="OrthoDB" id="1152826at2759"/>
<evidence type="ECO:0000256" key="6">
    <source>
        <dbReference type="PIRSR" id="PIRSR000149-1"/>
    </source>
</evidence>
<keyword evidence="3" id="KW-0560">Oxidoreductase</keyword>
<dbReference type="Proteomes" id="UP000601435">
    <property type="component" value="Unassembled WGS sequence"/>
</dbReference>
<comment type="pathway">
    <text evidence="1">Carbohydrate biosynthesis; Calvin cycle.</text>
</comment>
<dbReference type="NCBIfam" id="TIGR01534">
    <property type="entry name" value="GAPDH-I"/>
    <property type="match status" value="1"/>
</dbReference>
<keyword evidence="13" id="KW-1185">Reference proteome</keyword>
<dbReference type="Gene3D" id="3.30.360.10">
    <property type="entry name" value="Dihydrodipicolinate Reductase, domain 2"/>
    <property type="match status" value="1"/>
</dbReference>
<comment type="catalytic activity">
    <reaction evidence="5">
        <text>D-glyceraldehyde 3-phosphate + phosphate + NADP(+) = (2R)-3-phospho-glyceroyl phosphate + NADPH + H(+)</text>
        <dbReference type="Rhea" id="RHEA:10296"/>
        <dbReference type="ChEBI" id="CHEBI:15378"/>
        <dbReference type="ChEBI" id="CHEBI:43474"/>
        <dbReference type="ChEBI" id="CHEBI:57604"/>
        <dbReference type="ChEBI" id="CHEBI:57783"/>
        <dbReference type="ChEBI" id="CHEBI:58349"/>
        <dbReference type="ChEBI" id="CHEBI:59776"/>
        <dbReference type="EC" id="1.2.1.13"/>
    </reaction>
</comment>
<keyword evidence="8" id="KW-0547">Nucleotide-binding</keyword>
<evidence type="ECO:0000256" key="4">
    <source>
        <dbReference type="ARBA" id="ARBA00039137"/>
    </source>
</evidence>
<feature type="active site" description="Nucleophile" evidence="6">
    <location>
        <position position="153"/>
    </location>
</feature>
<dbReference type="InterPro" id="IPR006424">
    <property type="entry name" value="Glyceraldehyde-3-P_DH_1"/>
</dbReference>
<feature type="binding site" evidence="7">
    <location>
        <begin position="152"/>
        <end position="154"/>
    </location>
    <ligand>
        <name>D-glyceraldehyde 3-phosphate</name>
        <dbReference type="ChEBI" id="CHEBI:59776"/>
    </ligand>
</feature>
<feature type="binding site" evidence="7">
    <location>
        <begin position="211"/>
        <end position="212"/>
    </location>
    <ligand>
        <name>D-glyceraldehyde 3-phosphate</name>
        <dbReference type="ChEBI" id="CHEBI:59776"/>
    </ligand>
</feature>
<dbReference type="Pfam" id="PF02800">
    <property type="entry name" value="Gp_dh_C"/>
    <property type="match status" value="1"/>
</dbReference>
<dbReference type="SUPFAM" id="SSF51735">
    <property type="entry name" value="NAD(P)-binding Rossmann-fold domains"/>
    <property type="match status" value="1"/>
</dbReference>
<dbReference type="PANTHER" id="PTHR43148">
    <property type="entry name" value="GLYCERALDEHYDE-3-PHOSPHATE DEHYDROGENASE 2"/>
    <property type="match status" value="1"/>
</dbReference>
<dbReference type="FunFam" id="3.40.50.720:FF:000001">
    <property type="entry name" value="Glyceraldehyde-3-phosphate dehydrogenase"/>
    <property type="match status" value="1"/>
</dbReference>
<dbReference type="InterPro" id="IPR036291">
    <property type="entry name" value="NAD(P)-bd_dom_sf"/>
</dbReference>
<evidence type="ECO:0000256" key="2">
    <source>
        <dbReference type="ARBA" id="ARBA00007406"/>
    </source>
</evidence>
<accession>A0A812XNI5</accession>
<protein>
    <recommendedName>
        <fullName evidence="4">glyceraldehyde-3-phosphate dehydrogenase (NADP(+)) (phosphorylating)</fullName>
        <ecNumber evidence="4">1.2.1.13</ecNumber>
    </recommendedName>
</protein>
<dbReference type="GO" id="GO:0051287">
    <property type="term" value="F:NAD binding"/>
    <property type="evidence" value="ECO:0007669"/>
    <property type="project" value="InterPro"/>
</dbReference>
<evidence type="ECO:0000256" key="1">
    <source>
        <dbReference type="ARBA" id="ARBA00005215"/>
    </source>
</evidence>
<feature type="domain" description="Glyceraldehyde 3-phosphate dehydrogenase NAD(P) binding" evidence="11">
    <location>
        <begin position="4"/>
        <end position="153"/>
    </location>
</feature>
<sequence length="336" mass="37033">MSLPRIAINGFGRIGRTITRIAKLRRHYDVIAVNDLADPDDLAYAFKYDSIHGKYAGEVALNGNELRIDGDPFIVLQEPDPRKLPWKELGVDYVVESSGRFRRLEELNWHLEAGAKRVLLTVPCKDPLEATIVMGVNDHVVTKDTRIISNASCTTNCAAPIAKVLHDNFGIKRGLLTTVHAYTSDQRLIDAPHADKRRSRSAATNIVPTSTGAARAIGLVVPELAGRLDGMAMRVPVPDGSVVDLTVELERDVSETEINEAMQRAAEGPMRGILSYCTDPIVSGDVIGDSHSSVFDAGLTQVIYRRMAKVISWYDNEWGYSTRVEELIDRVAQLDA</sequence>
<dbReference type="InterPro" id="IPR020831">
    <property type="entry name" value="GlycerAld/Erythrose_P_DH"/>
</dbReference>
<dbReference type="GO" id="GO:0047100">
    <property type="term" value="F:glyceraldehyde-3-phosphate dehydrogenase (NADP+) (phosphorylating) activity"/>
    <property type="evidence" value="ECO:0007669"/>
    <property type="project" value="UniProtKB-EC"/>
</dbReference>
<gene>
    <name evidence="12" type="primary">gap</name>
    <name evidence="12" type="ORF">SNEC2469_LOCUS21430</name>
</gene>
<evidence type="ECO:0000256" key="9">
    <source>
        <dbReference type="PIRSR" id="PIRSR000149-4"/>
    </source>
</evidence>
<feature type="binding site" evidence="8">
    <location>
        <position position="316"/>
    </location>
    <ligand>
        <name>NAD(+)</name>
        <dbReference type="ChEBI" id="CHEBI:57540"/>
    </ligand>
</feature>
<feature type="binding site" evidence="7">
    <location>
        <position position="234"/>
    </location>
    <ligand>
        <name>D-glyceraldehyde 3-phosphate</name>
        <dbReference type="ChEBI" id="CHEBI:59776"/>
    </ligand>
</feature>
<dbReference type="EMBL" id="CAJNJA010037918">
    <property type="protein sequence ID" value="CAE7741178.1"/>
    <property type="molecule type" value="Genomic_DNA"/>
</dbReference>
<dbReference type="EC" id="1.2.1.13" evidence="4"/>
<comment type="caution">
    <text evidence="12">The sequence shown here is derived from an EMBL/GenBank/DDBJ whole genome shotgun (WGS) entry which is preliminary data.</text>
</comment>
<evidence type="ECO:0000313" key="12">
    <source>
        <dbReference type="EMBL" id="CAE7741178.1"/>
    </source>
</evidence>
<name>A0A812XNI5_9DINO</name>
<evidence type="ECO:0000256" key="3">
    <source>
        <dbReference type="ARBA" id="ARBA00023002"/>
    </source>
</evidence>
<evidence type="ECO:0000256" key="7">
    <source>
        <dbReference type="PIRSR" id="PIRSR000149-2"/>
    </source>
</evidence>
<dbReference type="PIRSF" id="PIRSF000149">
    <property type="entry name" value="GAP_DH"/>
    <property type="match status" value="1"/>
</dbReference>
<dbReference type="GO" id="GO:0006006">
    <property type="term" value="P:glucose metabolic process"/>
    <property type="evidence" value="ECO:0007669"/>
    <property type="project" value="InterPro"/>
</dbReference>
<feature type="binding site" evidence="8">
    <location>
        <position position="121"/>
    </location>
    <ligand>
        <name>NAD(+)</name>
        <dbReference type="ChEBI" id="CHEBI:57540"/>
    </ligand>
</feature>
<evidence type="ECO:0000256" key="10">
    <source>
        <dbReference type="RuleBase" id="RU000397"/>
    </source>
</evidence>
<feature type="site" description="Activates thiol group during catalysis" evidence="9">
    <location>
        <position position="180"/>
    </location>
</feature>
<evidence type="ECO:0000259" key="11">
    <source>
        <dbReference type="SMART" id="SM00846"/>
    </source>
</evidence>
<dbReference type="CDD" id="cd18126">
    <property type="entry name" value="GAPDH_I_C"/>
    <property type="match status" value="1"/>
</dbReference>
<dbReference type="AlphaFoldDB" id="A0A812XNI5"/>
<dbReference type="Gene3D" id="3.40.50.720">
    <property type="entry name" value="NAD(P)-binding Rossmann-like Domain"/>
    <property type="match status" value="1"/>
</dbReference>
<dbReference type="SMART" id="SM00846">
    <property type="entry name" value="Gp_dh_N"/>
    <property type="match status" value="1"/>
</dbReference>
<evidence type="ECO:0000313" key="13">
    <source>
        <dbReference type="Proteomes" id="UP000601435"/>
    </source>
</evidence>
<dbReference type="CDD" id="cd05214">
    <property type="entry name" value="GAPDH_I_N"/>
    <property type="match status" value="1"/>
</dbReference>
<dbReference type="GO" id="GO:0050661">
    <property type="term" value="F:NADP binding"/>
    <property type="evidence" value="ECO:0007669"/>
    <property type="project" value="InterPro"/>
</dbReference>
<evidence type="ECO:0000256" key="5">
    <source>
        <dbReference type="ARBA" id="ARBA00052787"/>
    </source>
</evidence>
<dbReference type="InterPro" id="IPR020829">
    <property type="entry name" value="GlycerAld_3-P_DH_cat"/>
</dbReference>
<dbReference type="FunFam" id="3.30.360.10:FF:000002">
    <property type="entry name" value="Glyceraldehyde-3-phosphate dehydrogenase"/>
    <property type="match status" value="1"/>
</dbReference>
<dbReference type="PRINTS" id="PR00078">
    <property type="entry name" value="G3PDHDRGNASE"/>
</dbReference>
<reference evidence="12" key="1">
    <citation type="submission" date="2021-02" db="EMBL/GenBank/DDBJ databases">
        <authorList>
            <person name="Dougan E. K."/>
            <person name="Rhodes N."/>
            <person name="Thang M."/>
            <person name="Chan C."/>
        </authorList>
    </citation>
    <scope>NUCLEOTIDE SEQUENCE</scope>
</reference>
<evidence type="ECO:0000256" key="8">
    <source>
        <dbReference type="PIRSR" id="PIRSR000149-3"/>
    </source>
</evidence>
<dbReference type="Pfam" id="PF00044">
    <property type="entry name" value="Gp_dh_N"/>
    <property type="match status" value="1"/>
</dbReference>
<dbReference type="SUPFAM" id="SSF55347">
    <property type="entry name" value="Glyceraldehyde-3-phosphate dehydrogenase-like, C-terminal domain"/>
    <property type="match status" value="1"/>
</dbReference>
<feature type="binding site" evidence="8">
    <location>
        <position position="35"/>
    </location>
    <ligand>
        <name>NAD(+)</name>
        <dbReference type="ChEBI" id="CHEBI:57540"/>
    </ligand>
</feature>